<dbReference type="EnsemblMetazoa" id="GAUT050533-RA">
    <property type="protein sequence ID" value="GAUT050533-PA"/>
    <property type="gene ID" value="GAUT050533"/>
</dbReference>
<protein>
    <submittedName>
        <fullName evidence="2">4Fe-4S ferredoxin-type domain-containing protein</fullName>
    </submittedName>
</protein>
<keyword evidence="3" id="KW-1185">Reference proteome</keyword>
<sequence length="108" mass="12242">MLFTVTDRTLRVLGFKKCIEYESRSTMMSDLTGQLQIGKVCIEVSPFSKSASIPEKLCIGYRICVKRCPFEAVTTHHYGKKSFTVRHLLTPWPRELLGLAGQKSIGIY</sequence>
<dbReference type="PANTHER" id="PTHR19248">
    <property type="entry name" value="ATP-BINDING TRANSPORT PROTEIN-RELATED"/>
    <property type="match status" value="1"/>
</dbReference>
<dbReference type="STRING" id="7395.A0A1A9VX63"/>
<dbReference type="InterPro" id="IPR013283">
    <property type="entry name" value="RLI1"/>
</dbReference>
<evidence type="ECO:0000313" key="2">
    <source>
        <dbReference type="EnsemblMetazoa" id="GAUT050533-PA"/>
    </source>
</evidence>
<name>A0A1A9VX63_GLOAU</name>
<feature type="domain" description="4Fe-4S ferredoxin-type" evidence="1">
    <location>
        <begin position="49"/>
        <end position="78"/>
    </location>
</feature>
<dbReference type="VEuPathDB" id="VectorBase:GAUT050533"/>
<dbReference type="SUPFAM" id="SSF54862">
    <property type="entry name" value="4Fe-4S ferredoxins"/>
    <property type="match status" value="1"/>
</dbReference>
<organism evidence="2 3">
    <name type="scientific">Glossina austeni</name>
    <name type="common">Savannah tsetse fly</name>
    <dbReference type="NCBI Taxonomy" id="7395"/>
    <lineage>
        <taxon>Eukaryota</taxon>
        <taxon>Metazoa</taxon>
        <taxon>Ecdysozoa</taxon>
        <taxon>Arthropoda</taxon>
        <taxon>Hexapoda</taxon>
        <taxon>Insecta</taxon>
        <taxon>Pterygota</taxon>
        <taxon>Neoptera</taxon>
        <taxon>Endopterygota</taxon>
        <taxon>Diptera</taxon>
        <taxon>Brachycera</taxon>
        <taxon>Muscomorpha</taxon>
        <taxon>Hippoboscoidea</taxon>
        <taxon>Glossinidae</taxon>
        <taxon>Glossina</taxon>
    </lineage>
</organism>
<dbReference type="AlphaFoldDB" id="A0A1A9VX63"/>
<evidence type="ECO:0000259" key="1">
    <source>
        <dbReference type="PROSITE" id="PS51379"/>
    </source>
</evidence>
<dbReference type="InterPro" id="IPR017896">
    <property type="entry name" value="4Fe4S_Fe-S-bd"/>
</dbReference>
<reference evidence="2" key="1">
    <citation type="submission" date="2020-05" db="UniProtKB">
        <authorList>
            <consortium name="EnsemblMetazoa"/>
        </authorList>
    </citation>
    <scope>IDENTIFICATION</scope>
    <source>
        <strain evidence="2">TTRI</strain>
    </source>
</reference>
<proteinExistence type="predicted"/>
<dbReference type="Proteomes" id="UP000078200">
    <property type="component" value="Unassembled WGS sequence"/>
</dbReference>
<accession>A0A1A9VX63</accession>
<dbReference type="PROSITE" id="PS51379">
    <property type="entry name" value="4FE4S_FER_2"/>
    <property type="match status" value="1"/>
</dbReference>
<evidence type="ECO:0000313" key="3">
    <source>
        <dbReference type="Proteomes" id="UP000078200"/>
    </source>
</evidence>